<name>A0A9P6DFI2_PLEER</name>
<keyword evidence="2" id="KW-1185">Reference proteome</keyword>
<organism evidence="1 2">
    <name type="scientific">Pleurotus eryngii</name>
    <name type="common">Boletus of the steppes</name>
    <dbReference type="NCBI Taxonomy" id="5323"/>
    <lineage>
        <taxon>Eukaryota</taxon>
        <taxon>Fungi</taxon>
        <taxon>Dikarya</taxon>
        <taxon>Basidiomycota</taxon>
        <taxon>Agaricomycotina</taxon>
        <taxon>Agaricomycetes</taxon>
        <taxon>Agaricomycetidae</taxon>
        <taxon>Agaricales</taxon>
        <taxon>Pleurotineae</taxon>
        <taxon>Pleurotaceae</taxon>
        <taxon>Pleurotus</taxon>
    </lineage>
</organism>
<dbReference type="Proteomes" id="UP000807025">
    <property type="component" value="Unassembled WGS sequence"/>
</dbReference>
<comment type="caution">
    <text evidence="1">The sequence shown here is derived from an EMBL/GenBank/DDBJ whole genome shotgun (WGS) entry which is preliminary data.</text>
</comment>
<proteinExistence type="predicted"/>
<evidence type="ECO:0000313" key="2">
    <source>
        <dbReference type="Proteomes" id="UP000807025"/>
    </source>
</evidence>
<gene>
    <name evidence="1" type="ORF">BDN71DRAFT_1448769</name>
</gene>
<dbReference type="EMBL" id="MU154571">
    <property type="protein sequence ID" value="KAF9494603.1"/>
    <property type="molecule type" value="Genomic_DNA"/>
</dbReference>
<reference evidence="1" key="1">
    <citation type="submission" date="2020-11" db="EMBL/GenBank/DDBJ databases">
        <authorList>
            <consortium name="DOE Joint Genome Institute"/>
            <person name="Ahrendt S."/>
            <person name="Riley R."/>
            <person name="Andreopoulos W."/>
            <person name="Labutti K."/>
            <person name="Pangilinan J."/>
            <person name="Ruiz-Duenas F.J."/>
            <person name="Barrasa J.M."/>
            <person name="Sanchez-Garcia M."/>
            <person name="Camarero S."/>
            <person name="Miyauchi S."/>
            <person name="Serrano A."/>
            <person name="Linde D."/>
            <person name="Babiker R."/>
            <person name="Drula E."/>
            <person name="Ayuso-Fernandez I."/>
            <person name="Pacheco R."/>
            <person name="Padilla G."/>
            <person name="Ferreira P."/>
            <person name="Barriuso J."/>
            <person name="Kellner H."/>
            <person name="Castanera R."/>
            <person name="Alfaro M."/>
            <person name="Ramirez L."/>
            <person name="Pisabarro A.G."/>
            <person name="Kuo A."/>
            <person name="Tritt A."/>
            <person name="Lipzen A."/>
            <person name="He G."/>
            <person name="Yan M."/>
            <person name="Ng V."/>
            <person name="Cullen D."/>
            <person name="Martin F."/>
            <person name="Rosso M.-N."/>
            <person name="Henrissat B."/>
            <person name="Hibbett D."/>
            <person name="Martinez A.T."/>
            <person name="Grigoriev I.V."/>
        </authorList>
    </citation>
    <scope>NUCLEOTIDE SEQUENCE</scope>
    <source>
        <strain evidence="1">ATCC 90797</strain>
    </source>
</reference>
<protein>
    <submittedName>
        <fullName evidence="1">Uncharacterized protein</fullName>
    </submittedName>
</protein>
<sequence length="70" mass="7495">MGSGRNLGVCVRWMIGSSGDGGRRSPAPPRHSIVPSPHLPLIFTFEPPEVVHNAGVRAQRVVVVVVAVRM</sequence>
<dbReference type="AlphaFoldDB" id="A0A9P6DFI2"/>
<evidence type="ECO:0000313" key="1">
    <source>
        <dbReference type="EMBL" id="KAF9494603.1"/>
    </source>
</evidence>
<accession>A0A9P6DFI2</accession>